<reference evidence="1 2" key="2">
    <citation type="journal article" date="2015" name="Stand. Genomic Sci.">
        <title>Draft genome sequence of Cellulomonas carbonis T26(T) and comparative analysis of six Cellulomonas genomes.</title>
        <authorList>
            <person name="Zhuang W."/>
            <person name="Zhang S."/>
            <person name="Xia X."/>
            <person name="Wang G."/>
        </authorList>
    </citation>
    <scope>NUCLEOTIDE SEQUENCE [LARGE SCALE GENOMIC DNA]</scope>
    <source>
        <strain evidence="1 2">T26</strain>
    </source>
</reference>
<protein>
    <submittedName>
        <fullName evidence="1">Uncharacterized protein</fullName>
    </submittedName>
</protein>
<dbReference type="EMBL" id="AXCY01000017">
    <property type="protein sequence ID" value="KGM11649.1"/>
    <property type="molecule type" value="Genomic_DNA"/>
</dbReference>
<sequence>MEAEAPFVCDGVPARGAELLTGIEDPEVEQTGERESEFWTFRCAVLDGDGDTVLSVLWQTIEGHGWGAPQEYRDELSETQNAVAIEADAPGGGYVTGPARRPNGRWVCDDSRMVHVELFETVEGRDGFEDVARFVESLVPWTCGGEEFPEAEES</sequence>
<evidence type="ECO:0000313" key="2">
    <source>
        <dbReference type="Proteomes" id="UP000029839"/>
    </source>
</evidence>
<organism evidence="1 2">
    <name type="scientific">Cellulomonas carbonis T26</name>
    <dbReference type="NCBI Taxonomy" id="947969"/>
    <lineage>
        <taxon>Bacteria</taxon>
        <taxon>Bacillati</taxon>
        <taxon>Actinomycetota</taxon>
        <taxon>Actinomycetes</taxon>
        <taxon>Micrococcales</taxon>
        <taxon>Cellulomonadaceae</taxon>
        <taxon>Cellulomonas</taxon>
    </lineage>
</organism>
<evidence type="ECO:0000313" key="1">
    <source>
        <dbReference type="EMBL" id="KGM11649.1"/>
    </source>
</evidence>
<gene>
    <name evidence="1" type="ORF">N868_08290</name>
</gene>
<name>A0A0A0BWW6_9CELL</name>
<accession>A0A0A0BWW6</accession>
<reference evidence="1 2" key="1">
    <citation type="submission" date="2013-08" db="EMBL/GenBank/DDBJ databases">
        <title>Genome sequencing of Cellulomonas carbonis T26.</title>
        <authorList>
            <person name="Chen F."/>
            <person name="Li Y."/>
            <person name="Wang G."/>
        </authorList>
    </citation>
    <scope>NUCLEOTIDE SEQUENCE [LARGE SCALE GENOMIC DNA]</scope>
    <source>
        <strain evidence="1 2">T26</strain>
    </source>
</reference>
<dbReference type="AlphaFoldDB" id="A0A0A0BWW6"/>
<proteinExistence type="predicted"/>
<comment type="caution">
    <text evidence="1">The sequence shown here is derived from an EMBL/GenBank/DDBJ whole genome shotgun (WGS) entry which is preliminary data.</text>
</comment>
<keyword evidence="2" id="KW-1185">Reference proteome</keyword>
<dbReference type="Proteomes" id="UP000029839">
    <property type="component" value="Unassembled WGS sequence"/>
</dbReference>